<proteinExistence type="predicted"/>
<organism evidence="1">
    <name type="scientific">bioreactor metagenome</name>
    <dbReference type="NCBI Taxonomy" id="1076179"/>
    <lineage>
        <taxon>unclassified sequences</taxon>
        <taxon>metagenomes</taxon>
        <taxon>ecological metagenomes</taxon>
    </lineage>
</organism>
<dbReference type="Pfam" id="PF06100">
    <property type="entry name" value="MCRA"/>
    <property type="match status" value="1"/>
</dbReference>
<dbReference type="EC" id="4.2.1.53" evidence="1"/>
<dbReference type="GO" id="GO:0050151">
    <property type="term" value="F:oleate hydratase activity"/>
    <property type="evidence" value="ECO:0007669"/>
    <property type="project" value="UniProtKB-EC"/>
</dbReference>
<evidence type="ECO:0000313" key="1">
    <source>
        <dbReference type="EMBL" id="MPM76160.1"/>
    </source>
</evidence>
<name>A0A645CGT0_9ZZZZ</name>
<dbReference type="GO" id="GO:0071949">
    <property type="term" value="F:FAD binding"/>
    <property type="evidence" value="ECO:0007669"/>
    <property type="project" value="InterPro"/>
</dbReference>
<dbReference type="EMBL" id="VSSQ01027105">
    <property type="protein sequence ID" value="MPM76160.1"/>
    <property type="molecule type" value="Genomic_DNA"/>
</dbReference>
<protein>
    <submittedName>
        <fullName evidence="1">Oleate hydratase</fullName>
        <ecNumber evidence="1">4.2.1.53</ecNumber>
    </submittedName>
</protein>
<sequence>MSYTLNRQPHFKSQPKDQLVVWVYGLFVDVPGNYIKKPMRECTGVEITEEWLYHLGVPEAEIHELATKSAHCIPCMMPYITAFFMPRAKGDRPKVVPEGSVNFAFIGQFADTVRDTVFTTEYSVRTAMEAVYTLLEVDRGVPEVFGSCYDIRVLLDSTSKMLDGKKLTDLHLPIPPSLLDGRVMQMASKTVIPELLKRYNLI</sequence>
<dbReference type="PANTHER" id="PTHR37417:SF3">
    <property type="entry name" value="MYOSIN-CROSSREACTIVE PROTEIN"/>
    <property type="match status" value="1"/>
</dbReference>
<dbReference type="GO" id="GO:0006631">
    <property type="term" value="P:fatty acid metabolic process"/>
    <property type="evidence" value="ECO:0007669"/>
    <property type="project" value="InterPro"/>
</dbReference>
<dbReference type="PANTHER" id="PTHR37417">
    <property type="entry name" value="67 KDA MYOSIN-CROSS-REACTIVE ANTIGEN FAMILY PROTEIN (AFU_ORTHOLOGUE AFUA_5G09970)"/>
    <property type="match status" value="1"/>
</dbReference>
<gene>
    <name evidence="1" type="ORF">SDC9_123156</name>
</gene>
<dbReference type="AlphaFoldDB" id="A0A645CGT0"/>
<keyword evidence="1" id="KW-0456">Lyase</keyword>
<dbReference type="Gene3D" id="3.30.9.80">
    <property type="match status" value="1"/>
</dbReference>
<reference evidence="1" key="1">
    <citation type="submission" date="2019-08" db="EMBL/GenBank/DDBJ databases">
        <authorList>
            <person name="Kucharzyk K."/>
            <person name="Murdoch R.W."/>
            <person name="Higgins S."/>
            <person name="Loffler F."/>
        </authorList>
    </citation>
    <scope>NUCLEOTIDE SEQUENCE</scope>
</reference>
<comment type="caution">
    <text evidence="1">The sequence shown here is derived from an EMBL/GenBank/DDBJ whole genome shotgun (WGS) entry which is preliminary data.</text>
</comment>
<accession>A0A645CGT0</accession>
<dbReference type="InterPro" id="IPR010354">
    <property type="entry name" value="Oleate_hydratase"/>
</dbReference>